<dbReference type="PRINTS" id="PR00420">
    <property type="entry name" value="RNGMNOXGNASE"/>
</dbReference>
<dbReference type="InterPro" id="IPR002938">
    <property type="entry name" value="FAD-bd"/>
</dbReference>
<reference evidence="5" key="1">
    <citation type="submission" date="2022-02" db="EMBL/GenBank/DDBJ databases">
        <title>Crop Bioprotection Bacillus Genome Sequencing.</title>
        <authorList>
            <person name="Dunlap C."/>
        </authorList>
    </citation>
    <scope>NUCLEOTIDE SEQUENCE</scope>
    <source>
        <strain evidence="5">EC49O2N-C10</strain>
    </source>
</reference>
<name>A0A9Q4HLW1_9BACI</name>
<protein>
    <submittedName>
        <fullName evidence="5">Monooxygenase</fullName>
    </submittedName>
</protein>
<dbReference type="GO" id="GO:0016709">
    <property type="term" value="F:oxidoreductase activity, acting on paired donors, with incorporation or reduction of molecular oxygen, NAD(P)H as one donor, and incorporation of one atom of oxygen"/>
    <property type="evidence" value="ECO:0007669"/>
    <property type="project" value="UniProtKB-ARBA"/>
</dbReference>
<sequence length="499" mass="54378">MMDYKTVIIGGGPVGLMLASELALAGVKTCVLERLEQPVPYSKALTLHPRTLELFEMRGLLERFASRGKKISSGHFSMLDTRLDFSSLDTSCPYTLLLPQTKTEQLLEERARSLGAEVLRGAEVLTVTQNEEAVQTIFKDREGIVRTLSSLFAVGADGAGSVVRKQAGIAFPGTDSTVTAALGDVKLLSPPPSGVLSLCTTEGGVMIVPLSPDRYRVVLISPYRTQTPKDAPVTEEELKTDLIRICGTDFGLNEPTWMSRFGNASRQAKEYRSGRLFLAGDAAHIHFPAGGQGLNVGIQDAMNLGWKLAAAVGASAPSWLLDSYHAERHPVAEDLLRNTEAQTRLMDFTKAGLHLRSMVSDMLAFPDVNRFIAGQISAIDVGYEADQNMPPHRLNGKRLPDVELRLPDGSMERLYNCLHNGAYVLLSLKQGADNDYIPFKGLHTVCASLAEPREEWRDVHTVLVRPDGHAAWAVDAAGPDAAEVIQSGIRRWLPIASRV</sequence>
<dbReference type="InterPro" id="IPR050641">
    <property type="entry name" value="RIFMO-like"/>
</dbReference>
<evidence type="ECO:0000256" key="1">
    <source>
        <dbReference type="ARBA" id="ARBA00001974"/>
    </source>
</evidence>
<dbReference type="RefSeq" id="WP_268498410.1">
    <property type="nucleotide sequence ID" value="NZ_JALAVZ010000011.1"/>
</dbReference>
<dbReference type="Gene3D" id="3.30.70.2450">
    <property type="match status" value="1"/>
</dbReference>
<dbReference type="InterPro" id="IPR036188">
    <property type="entry name" value="FAD/NAD-bd_sf"/>
</dbReference>
<gene>
    <name evidence="5" type="ORF">MOF03_02830</name>
</gene>
<dbReference type="NCBIfam" id="NF006092">
    <property type="entry name" value="PRK08244.1"/>
    <property type="match status" value="1"/>
</dbReference>
<dbReference type="AlphaFoldDB" id="A0A9Q4HLW1"/>
<dbReference type="Pfam" id="PF01494">
    <property type="entry name" value="FAD_binding_3"/>
    <property type="match status" value="1"/>
</dbReference>
<dbReference type="Gene3D" id="3.40.30.120">
    <property type="match status" value="1"/>
</dbReference>
<keyword evidence="5" id="KW-0560">Oxidoreductase</keyword>
<keyword evidence="5" id="KW-0503">Monooxygenase</keyword>
<keyword evidence="3" id="KW-0274">FAD</keyword>
<dbReference type="EMBL" id="JALAWA010000002">
    <property type="protein sequence ID" value="MCY9183595.1"/>
    <property type="molecule type" value="Genomic_DNA"/>
</dbReference>
<comment type="caution">
    <text evidence="5">The sequence shown here is derived from an EMBL/GenBank/DDBJ whole genome shotgun (WGS) entry which is preliminary data.</text>
</comment>
<dbReference type="SUPFAM" id="SSF51905">
    <property type="entry name" value="FAD/NAD(P)-binding domain"/>
    <property type="match status" value="1"/>
</dbReference>
<dbReference type="PANTHER" id="PTHR43004:SF19">
    <property type="entry name" value="BINDING MONOOXYGENASE, PUTATIVE (JCVI)-RELATED"/>
    <property type="match status" value="1"/>
</dbReference>
<comment type="cofactor">
    <cofactor evidence="1">
        <name>FAD</name>
        <dbReference type="ChEBI" id="CHEBI:57692"/>
    </cofactor>
</comment>
<dbReference type="PANTHER" id="PTHR43004">
    <property type="entry name" value="TRK SYSTEM POTASSIUM UPTAKE PROTEIN"/>
    <property type="match status" value="1"/>
</dbReference>
<dbReference type="Pfam" id="PF21274">
    <property type="entry name" value="Rng_hyd_C"/>
    <property type="match status" value="1"/>
</dbReference>
<evidence type="ECO:0000256" key="3">
    <source>
        <dbReference type="ARBA" id="ARBA00022827"/>
    </source>
</evidence>
<dbReference type="Proteomes" id="UP001073053">
    <property type="component" value="Unassembled WGS sequence"/>
</dbReference>
<feature type="domain" description="FAD-binding" evidence="4">
    <location>
        <begin position="4"/>
        <end position="339"/>
    </location>
</feature>
<evidence type="ECO:0000256" key="2">
    <source>
        <dbReference type="ARBA" id="ARBA00022630"/>
    </source>
</evidence>
<proteinExistence type="predicted"/>
<dbReference type="Gene3D" id="3.50.50.60">
    <property type="entry name" value="FAD/NAD(P)-binding domain"/>
    <property type="match status" value="1"/>
</dbReference>
<organism evidence="5 6">
    <name type="scientific">Bacillus halotolerans</name>
    <dbReference type="NCBI Taxonomy" id="260554"/>
    <lineage>
        <taxon>Bacteria</taxon>
        <taxon>Bacillati</taxon>
        <taxon>Bacillota</taxon>
        <taxon>Bacilli</taxon>
        <taxon>Bacillales</taxon>
        <taxon>Bacillaceae</taxon>
        <taxon>Bacillus</taxon>
    </lineage>
</organism>
<evidence type="ECO:0000313" key="5">
    <source>
        <dbReference type="EMBL" id="MCY9183595.1"/>
    </source>
</evidence>
<evidence type="ECO:0000259" key="4">
    <source>
        <dbReference type="Pfam" id="PF01494"/>
    </source>
</evidence>
<dbReference type="GO" id="GO:0071949">
    <property type="term" value="F:FAD binding"/>
    <property type="evidence" value="ECO:0007669"/>
    <property type="project" value="InterPro"/>
</dbReference>
<accession>A0A9Q4HLW1</accession>
<keyword evidence="2" id="KW-0285">Flavoprotein</keyword>
<evidence type="ECO:0000313" key="6">
    <source>
        <dbReference type="Proteomes" id="UP001073053"/>
    </source>
</evidence>